<dbReference type="GO" id="GO:0006260">
    <property type="term" value="P:DNA replication"/>
    <property type="evidence" value="ECO:0007669"/>
    <property type="project" value="TreeGrafter"/>
</dbReference>
<dbReference type="RefSeq" id="WP_277565778.1">
    <property type="nucleotide sequence ID" value="NZ_JAPDHZ010000003.1"/>
</dbReference>
<reference evidence="2 3" key="1">
    <citation type="submission" date="2022-10" db="EMBL/GenBank/DDBJ databases">
        <title>Comparative genomic analysis of Cohnella hashimotonis sp. nov., isolated from the International Space Station.</title>
        <authorList>
            <person name="Simpson A."/>
            <person name="Venkateswaran K."/>
        </authorList>
    </citation>
    <scope>NUCLEOTIDE SEQUENCE [LARGE SCALE GENOMIC DNA]</scope>
    <source>
        <strain evidence="2 3">DSM 18997</strain>
    </source>
</reference>
<dbReference type="PANTHER" id="PTHR30050">
    <property type="entry name" value="CHROMOSOMAL REPLICATION INITIATOR PROTEIN DNAA"/>
    <property type="match status" value="1"/>
</dbReference>
<dbReference type="PANTHER" id="PTHR30050:SF4">
    <property type="entry name" value="ATP-BINDING PROTEIN RV3427C IN INSERTION SEQUENCE-RELATED"/>
    <property type="match status" value="1"/>
</dbReference>
<evidence type="ECO:0000313" key="3">
    <source>
        <dbReference type="Proteomes" id="UP001153387"/>
    </source>
</evidence>
<dbReference type="InterPro" id="IPR013317">
    <property type="entry name" value="DnaA_dom"/>
</dbReference>
<name>A0A9X4KGN8_9BACL</name>
<organism evidence="2 3">
    <name type="scientific">Cohnella ginsengisoli</name>
    <dbReference type="NCBI Taxonomy" id="425004"/>
    <lineage>
        <taxon>Bacteria</taxon>
        <taxon>Bacillati</taxon>
        <taxon>Bacillota</taxon>
        <taxon>Bacilli</taxon>
        <taxon>Bacillales</taxon>
        <taxon>Paenibacillaceae</taxon>
        <taxon>Cohnella</taxon>
    </lineage>
</organism>
<dbReference type="SUPFAM" id="SSF52540">
    <property type="entry name" value="P-loop containing nucleoside triphosphate hydrolases"/>
    <property type="match status" value="1"/>
</dbReference>
<accession>A0A9X4KGN8</accession>
<feature type="domain" description="Chromosomal replication initiator protein DnaA ATPAse" evidence="1">
    <location>
        <begin position="39"/>
        <end position="195"/>
    </location>
</feature>
<dbReference type="AlphaFoldDB" id="A0A9X4KGN8"/>
<sequence length="229" mass="26267">MYKGKPMKYETASVITCECHYDKMNEKYAANITFNKQAKEYTFQNAIIDAYNKDAMGAAADFVRHIKAHQEEGTWLYIHADTTKAQGMKMSAYGTGKTYLMQCIANALAYRNIPAIYVAEETLFGEIKATYQRKSEENEMDVLRRYYTIPILMIDDLFSANYTDWSEGKLYSIIDSRYNENKITIITSNYATGRIEKKLPENGGKIASRILGKSVMIEMIGKDRRRKPA</sequence>
<proteinExistence type="predicted"/>
<evidence type="ECO:0000259" key="1">
    <source>
        <dbReference type="Pfam" id="PF00308"/>
    </source>
</evidence>
<keyword evidence="3" id="KW-1185">Reference proteome</keyword>
<protein>
    <submittedName>
        <fullName evidence="2">DnaA/Hda family protein</fullName>
    </submittedName>
</protein>
<dbReference type="Pfam" id="PF00308">
    <property type="entry name" value="Bac_DnaA"/>
    <property type="match status" value="1"/>
</dbReference>
<dbReference type="Proteomes" id="UP001153387">
    <property type="component" value="Unassembled WGS sequence"/>
</dbReference>
<dbReference type="Gene3D" id="3.40.50.300">
    <property type="entry name" value="P-loop containing nucleotide triphosphate hydrolases"/>
    <property type="match status" value="1"/>
</dbReference>
<dbReference type="EMBL" id="JAPDHZ010000003">
    <property type="protein sequence ID" value="MDG0791939.1"/>
    <property type="molecule type" value="Genomic_DNA"/>
</dbReference>
<dbReference type="InterPro" id="IPR027417">
    <property type="entry name" value="P-loop_NTPase"/>
</dbReference>
<gene>
    <name evidence="2" type="ORF">OMP38_14560</name>
</gene>
<comment type="caution">
    <text evidence="2">The sequence shown here is derived from an EMBL/GenBank/DDBJ whole genome shotgun (WGS) entry which is preliminary data.</text>
</comment>
<evidence type="ECO:0000313" key="2">
    <source>
        <dbReference type="EMBL" id="MDG0791939.1"/>
    </source>
</evidence>